<dbReference type="PANTHER" id="PTHR19854:SF15">
    <property type="entry name" value="TRANSDUCIN BETA-LIKE PROTEIN 3"/>
    <property type="match status" value="1"/>
</dbReference>
<dbReference type="PROSITE" id="PS00678">
    <property type="entry name" value="WD_REPEATS_1"/>
    <property type="match status" value="1"/>
</dbReference>
<feature type="domain" description="Apple" evidence="10">
    <location>
        <begin position="463"/>
        <end position="531"/>
    </location>
</feature>
<dbReference type="InterPro" id="IPR013934">
    <property type="entry name" value="Utp13_C"/>
</dbReference>
<evidence type="ECO:0000256" key="9">
    <source>
        <dbReference type="SAM" id="SignalP"/>
    </source>
</evidence>
<dbReference type="SMART" id="SM00223">
    <property type="entry name" value="APPLE"/>
    <property type="match status" value="2"/>
</dbReference>
<keyword evidence="8" id="KW-0812">Transmembrane</keyword>
<feature type="repeat" description="WD" evidence="6">
    <location>
        <begin position="1269"/>
        <end position="1291"/>
    </location>
</feature>
<keyword evidence="8" id="KW-1133">Transmembrane helix</keyword>
<dbReference type="GO" id="GO:0000472">
    <property type="term" value="P:endonucleolytic cleavage to generate mature 5'-end of SSU-rRNA from (SSU-rRNA, 5.8S rRNA, LSU-rRNA)"/>
    <property type="evidence" value="ECO:0007669"/>
    <property type="project" value="TreeGrafter"/>
</dbReference>
<name>A0A813FRG6_POLGL</name>
<dbReference type="Gene3D" id="2.130.10.10">
    <property type="entry name" value="YVTN repeat-like/Quinoprotein amine dehydrogenase"/>
    <property type="match status" value="4"/>
</dbReference>
<dbReference type="InterPro" id="IPR015943">
    <property type="entry name" value="WD40/YVTN_repeat-like_dom_sf"/>
</dbReference>
<comment type="subcellular location">
    <subcellularLocation>
        <location evidence="1">Nucleus</location>
        <location evidence="1">Nucleolus</location>
    </subcellularLocation>
</comment>
<evidence type="ECO:0000256" key="3">
    <source>
        <dbReference type="ARBA" id="ARBA00022737"/>
    </source>
</evidence>
<evidence type="ECO:0000256" key="8">
    <source>
        <dbReference type="SAM" id="Phobius"/>
    </source>
</evidence>
<dbReference type="GO" id="GO:0006508">
    <property type="term" value="P:proteolysis"/>
    <property type="evidence" value="ECO:0007669"/>
    <property type="project" value="InterPro"/>
</dbReference>
<evidence type="ECO:0000313" key="11">
    <source>
        <dbReference type="EMBL" id="CAE8614852.1"/>
    </source>
</evidence>
<dbReference type="GO" id="GO:0030686">
    <property type="term" value="C:90S preribosome"/>
    <property type="evidence" value="ECO:0007669"/>
    <property type="project" value="TreeGrafter"/>
</dbReference>
<dbReference type="OrthoDB" id="674604at2759"/>
<feature type="repeat" description="WD" evidence="6">
    <location>
        <begin position="1310"/>
        <end position="1351"/>
    </location>
</feature>
<feature type="chain" id="PRO_5032821561" description="Apple domain-containing protein" evidence="9">
    <location>
        <begin position="22"/>
        <end position="1798"/>
    </location>
</feature>
<feature type="compositionally biased region" description="Basic and acidic residues" evidence="7">
    <location>
        <begin position="1580"/>
        <end position="1590"/>
    </location>
</feature>
<dbReference type="GO" id="GO:0034511">
    <property type="term" value="F:U3 snoRNA binding"/>
    <property type="evidence" value="ECO:0007669"/>
    <property type="project" value="TreeGrafter"/>
</dbReference>
<dbReference type="SMART" id="SM00320">
    <property type="entry name" value="WD40"/>
    <property type="match status" value="11"/>
</dbReference>
<feature type="repeat" description="WD" evidence="6">
    <location>
        <begin position="883"/>
        <end position="915"/>
    </location>
</feature>
<keyword evidence="4" id="KW-1015">Disulfide bond</keyword>
<dbReference type="InterPro" id="IPR000177">
    <property type="entry name" value="Apple"/>
</dbReference>
<evidence type="ECO:0000256" key="2">
    <source>
        <dbReference type="ARBA" id="ARBA00022574"/>
    </source>
</evidence>
<dbReference type="GO" id="GO:0032040">
    <property type="term" value="C:small-subunit processome"/>
    <property type="evidence" value="ECO:0007669"/>
    <property type="project" value="InterPro"/>
</dbReference>
<evidence type="ECO:0000259" key="10">
    <source>
        <dbReference type="SMART" id="SM00223"/>
    </source>
</evidence>
<dbReference type="SUPFAM" id="SSF50978">
    <property type="entry name" value="WD40 repeat-like"/>
    <property type="match status" value="2"/>
</dbReference>
<keyword evidence="2 6" id="KW-0853">WD repeat</keyword>
<feature type="signal peptide" evidence="9">
    <location>
        <begin position="1"/>
        <end position="21"/>
    </location>
</feature>
<accession>A0A813FRG6</accession>
<evidence type="ECO:0000256" key="7">
    <source>
        <dbReference type="SAM" id="MobiDB-lite"/>
    </source>
</evidence>
<keyword evidence="12" id="KW-1185">Reference proteome</keyword>
<keyword evidence="8" id="KW-0472">Membrane</keyword>
<sequence>MRPATVQLVIVGLGLFSQSLATAMEEAADPYAQLESAWGNMEASLRRMAVLEADEVDQARKIAFDKKNDAKAARNSKCAFAVLQAANFLARSGFQIRAMAKACPKSVQEDFVAKKFVSARKTCLITTASFVTSLSQIAAGLAAASDACADKNNWGAKCAVPAAAIFTPASQFIAAPTVISAACGKTYARLPKDITIERRLRAVSETSEEEERRLAFVLAGDAWNPKPEDRAAQIGVCVIDTTSIAMAIGQMALGFNGATKNCPVLRTGTDLQQNVKQAACIVPVAFTFFSVARTMLFLSLSVEHCAPGNQVEALCVAGVAALTAATFSTISNGAALYLNCEIGKKKGDIIAGNWNKLYAADALGGRRLGEEVANTTAGFTNPDDLWLSLGYNMSDETAPWAKEEQSLASGEMAAKGEALVQELQTDREEPMAELLQVGPSDMMPSSMPAVAIDVSNEAETLSCSTRGTAFSLDLAGRDVSTVANIAACQARCAGIAGCAHFSYLPASRHCRVHGILTEPIPGQWISGPAGCQKDQVSQATARTIERKLSCYHPHATYYPMATLDKPVESVDDCQLRCQQVKGCAHFIYSEIDGKCSLAEVDAVKLQPVMFSLAGPRHCPDEASTYSEKFQVLIKGGLKMSSVRSVAVTCGVALCMITGLLSLVSAAFVASKRVWRRVAQGTEYKPAAEERELLDLPQAKLGYSLADVLVRAVFGVLIWATAVEKSAVKESGKLLPMFGCVHRPYSISEQAVRSAPADSVQNRAQHDKKWPVRALKTGLLASFETSALERIRTRIRIHEQHVGCYTGGKVAWSESTQVLGCLCDEELHLVDAYSQAPTRQVAHEGDGVLTFAIDPSGLNACTSHRSGLLRHFRLGEKPTLVRSWRGHEQVIADVSFDSRGDLVATGSVDRTAKVFDFTGYFCTHNFKGHPGIVALARFHPSRLQLVTISDAEARLWDLESSRCVGIMKDHLSTISSLSFGKTKAGTYELVTGGRDQVVNVWKLEEKCSLVRSLPVFEIVEGVASVPTKGLRQLCSEGGAAFGALGKWLEGEKMPPPYLVFTVGNKGLVRAWNPADGKLVASHESPHAAKGELRQIHCLDGAAGRKLLTVGEDLNLMIWSLPEFEVCSHIMGHNEDIVHVQLIPQIRWPEESPADATGSADSGPSSGIVTADRFVCIANDEHPRVVNCQGFSAFLLRGHTDVVISCDVSPDGQWIATGGKDQTVRVWRAADGKIACVLPGHSAAVSGLSFGKKRPRNAKVAAQQQQLPLWLVSASQDKTMKIWELPSAAKLAEAASKGAGGEAKVKKSSVTVVAHTKEVNDVVVSPNNKLIASAGQDKLVRIWKFPEGDLLGELKGHQRGVWSVAFSPIDQVIASAAGDATVRLWNLKDFMPIRAFQGHSSAVLRVAFLANGMQLMSSSVDGLLKLWQIRTAECAATFEEHEGKVWCIDVVGNRMVSGGSDSKLCVWRDSTVELAKERQDATAEVAMKDSRIGLLVREGKIEAALTLALDLNRPGQMKQILCDHTMEVVGRSMYKKTSAPETAATSDAAGESVAPTKGGLSKRGGKKFKKKRQAAPVAGEADADKETSPDASDRKDIDLRRWVLSLSTAQLERLVELLEQWNTNRRMAPLAQMLFGILLLSVPPPRITALEGMNATCGNVLSYASRHMSRVDSLLQKTFLFDLVLQSSGLGLALQDGEVDAENGTAEGGAEVALKRTMEVLLGPGDEDSEDEEDDEGDEMVGEEADDQEDEDDDYEPVEALPQADSGKIGRHKRREAPAKDPDAGSDAELPSSRRKKARA</sequence>
<dbReference type="Pfam" id="PF00400">
    <property type="entry name" value="WD40"/>
    <property type="match status" value="9"/>
</dbReference>
<proteinExistence type="predicted"/>
<comment type="caution">
    <text evidence="11">The sequence shown here is derived from an EMBL/GenBank/DDBJ whole genome shotgun (WGS) entry which is preliminary data.</text>
</comment>
<dbReference type="Pfam" id="PF00024">
    <property type="entry name" value="PAN_1"/>
    <property type="match status" value="2"/>
</dbReference>
<dbReference type="GO" id="GO:0005576">
    <property type="term" value="C:extracellular region"/>
    <property type="evidence" value="ECO:0007669"/>
    <property type="project" value="InterPro"/>
</dbReference>
<dbReference type="Gene3D" id="3.50.4.10">
    <property type="entry name" value="Hepatocyte Growth Factor"/>
    <property type="match status" value="2"/>
</dbReference>
<dbReference type="InterPro" id="IPR001680">
    <property type="entry name" value="WD40_rpt"/>
</dbReference>
<feature type="repeat" description="WD" evidence="6">
    <location>
        <begin position="1352"/>
        <end position="1393"/>
    </location>
</feature>
<dbReference type="GO" id="GO:0000480">
    <property type="term" value="P:endonucleolytic cleavage in 5'-ETS of tricistronic rRNA transcript (SSU-rRNA, 5.8S rRNA, LSU-rRNA)"/>
    <property type="evidence" value="ECO:0007669"/>
    <property type="project" value="TreeGrafter"/>
</dbReference>
<evidence type="ECO:0000256" key="6">
    <source>
        <dbReference type="PROSITE-ProRule" id="PRU00221"/>
    </source>
</evidence>
<dbReference type="InterPro" id="IPR019775">
    <property type="entry name" value="WD40_repeat_CS"/>
</dbReference>
<gene>
    <name evidence="11" type="ORF">PGLA1383_LOCUS32572</name>
</gene>
<feature type="region of interest" description="Disordered" evidence="7">
    <location>
        <begin position="1538"/>
        <end position="1590"/>
    </location>
</feature>
<dbReference type="PROSITE" id="PS50082">
    <property type="entry name" value="WD_REPEATS_2"/>
    <property type="match status" value="8"/>
</dbReference>
<keyword evidence="3" id="KW-0677">Repeat</keyword>
<evidence type="ECO:0000256" key="4">
    <source>
        <dbReference type="ARBA" id="ARBA00023157"/>
    </source>
</evidence>
<evidence type="ECO:0000256" key="5">
    <source>
        <dbReference type="ARBA" id="ARBA00023242"/>
    </source>
</evidence>
<dbReference type="Pfam" id="PF08625">
    <property type="entry name" value="Utp13"/>
    <property type="match status" value="1"/>
</dbReference>
<feature type="compositionally biased region" description="Acidic residues" evidence="7">
    <location>
        <begin position="1723"/>
        <end position="1755"/>
    </location>
</feature>
<protein>
    <recommendedName>
        <fullName evidence="10">Apple domain-containing protein</fullName>
    </recommendedName>
</protein>
<organism evidence="11 12">
    <name type="scientific">Polarella glacialis</name>
    <name type="common">Dinoflagellate</name>
    <dbReference type="NCBI Taxonomy" id="89957"/>
    <lineage>
        <taxon>Eukaryota</taxon>
        <taxon>Sar</taxon>
        <taxon>Alveolata</taxon>
        <taxon>Dinophyceae</taxon>
        <taxon>Suessiales</taxon>
        <taxon>Suessiaceae</taxon>
        <taxon>Polarella</taxon>
    </lineage>
</organism>
<evidence type="ECO:0000256" key="1">
    <source>
        <dbReference type="ARBA" id="ARBA00004604"/>
    </source>
</evidence>
<feature type="repeat" description="WD" evidence="6">
    <location>
        <begin position="966"/>
        <end position="1010"/>
    </location>
</feature>
<keyword evidence="5" id="KW-0539">Nucleus</keyword>
<reference evidence="11" key="1">
    <citation type="submission" date="2021-02" db="EMBL/GenBank/DDBJ databases">
        <authorList>
            <person name="Dougan E. K."/>
            <person name="Rhodes N."/>
            <person name="Thang M."/>
            <person name="Chan C."/>
        </authorList>
    </citation>
    <scope>NUCLEOTIDE SEQUENCE</scope>
</reference>
<feature type="region of interest" description="Disordered" evidence="7">
    <location>
        <begin position="1721"/>
        <end position="1798"/>
    </location>
</feature>
<evidence type="ECO:0000313" key="12">
    <source>
        <dbReference type="Proteomes" id="UP000654075"/>
    </source>
</evidence>
<dbReference type="PANTHER" id="PTHR19854">
    <property type="entry name" value="TRANSDUCIN BETA-LIKE 3"/>
    <property type="match status" value="1"/>
</dbReference>
<dbReference type="InterPro" id="IPR036322">
    <property type="entry name" value="WD40_repeat_dom_sf"/>
</dbReference>
<dbReference type="EMBL" id="CAJNNV010025518">
    <property type="protein sequence ID" value="CAE8614852.1"/>
    <property type="molecule type" value="Genomic_DNA"/>
</dbReference>
<dbReference type="Proteomes" id="UP000654075">
    <property type="component" value="Unassembled WGS sequence"/>
</dbReference>
<dbReference type="InterPro" id="IPR020472">
    <property type="entry name" value="WD40_PAC1"/>
</dbReference>
<keyword evidence="9" id="KW-0732">Signal</keyword>
<dbReference type="PROSITE" id="PS50294">
    <property type="entry name" value="WD_REPEATS_REGION"/>
    <property type="match status" value="5"/>
</dbReference>
<feature type="transmembrane region" description="Helical" evidence="8">
    <location>
        <begin position="645"/>
        <end position="669"/>
    </location>
</feature>
<feature type="repeat" description="WD" evidence="6">
    <location>
        <begin position="1194"/>
        <end position="1235"/>
    </location>
</feature>
<feature type="transmembrane region" description="Helical" evidence="8">
    <location>
        <begin position="700"/>
        <end position="721"/>
    </location>
</feature>
<dbReference type="CDD" id="cd00200">
    <property type="entry name" value="WD40"/>
    <property type="match status" value="1"/>
</dbReference>
<dbReference type="InterPro" id="IPR003609">
    <property type="entry name" value="Pan_app"/>
</dbReference>
<feature type="repeat" description="WD" evidence="6">
    <location>
        <begin position="925"/>
        <end position="965"/>
    </location>
</feature>
<feature type="compositionally biased region" description="Basic residues" evidence="7">
    <location>
        <begin position="1561"/>
        <end position="1571"/>
    </location>
</feature>
<feature type="repeat" description="WD" evidence="6">
    <location>
        <begin position="1394"/>
        <end position="1435"/>
    </location>
</feature>
<feature type="domain" description="Apple" evidence="10">
    <location>
        <begin position="550"/>
        <end position="618"/>
    </location>
</feature>
<dbReference type="PRINTS" id="PR00320">
    <property type="entry name" value="GPROTEINBRPT"/>
</dbReference>